<accession>A0ACB7UIY2</accession>
<comment type="caution">
    <text evidence="1">The sequence shown here is derived from an EMBL/GenBank/DDBJ whole genome shotgun (WGS) entry which is preliminary data.</text>
</comment>
<dbReference type="Proteomes" id="UP000827976">
    <property type="component" value="Chromosome 16"/>
</dbReference>
<protein>
    <submittedName>
        <fullName evidence="1">P-loop containing nucleoside triphosphate hydrolase protein</fullName>
    </submittedName>
</protein>
<reference evidence="2" key="1">
    <citation type="journal article" date="2022" name="Nat. Commun.">
        <title>Chromosome evolution and the genetic basis of agronomically important traits in greater yam.</title>
        <authorList>
            <person name="Bredeson J.V."/>
            <person name="Lyons J.B."/>
            <person name="Oniyinde I.O."/>
            <person name="Okereke N.R."/>
            <person name="Kolade O."/>
            <person name="Nnabue I."/>
            <person name="Nwadili C.O."/>
            <person name="Hribova E."/>
            <person name="Parker M."/>
            <person name="Nwogha J."/>
            <person name="Shu S."/>
            <person name="Carlson J."/>
            <person name="Kariba R."/>
            <person name="Muthemba S."/>
            <person name="Knop K."/>
            <person name="Barton G.J."/>
            <person name="Sherwood A.V."/>
            <person name="Lopez-Montes A."/>
            <person name="Asiedu R."/>
            <person name="Jamnadass R."/>
            <person name="Muchugi A."/>
            <person name="Goodstein D."/>
            <person name="Egesi C.N."/>
            <person name="Featherston J."/>
            <person name="Asfaw A."/>
            <person name="Simpson G.G."/>
            <person name="Dolezel J."/>
            <person name="Hendre P.S."/>
            <person name="Van Deynze A."/>
            <person name="Kumar P.L."/>
            <person name="Obidiegwu J.E."/>
            <person name="Bhattacharjee R."/>
            <person name="Rokhsar D.S."/>
        </authorList>
    </citation>
    <scope>NUCLEOTIDE SEQUENCE [LARGE SCALE GENOMIC DNA]</scope>
    <source>
        <strain evidence="2">cv. TDa95/00328</strain>
    </source>
</reference>
<gene>
    <name evidence="1" type="ORF">IHE45_16G086900</name>
</gene>
<evidence type="ECO:0000313" key="1">
    <source>
        <dbReference type="EMBL" id="KAH7660245.1"/>
    </source>
</evidence>
<evidence type="ECO:0000313" key="2">
    <source>
        <dbReference type="Proteomes" id="UP000827976"/>
    </source>
</evidence>
<name>A0ACB7UIY2_DIOAL</name>
<keyword evidence="1" id="KW-0378">Hydrolase</keyword>
<keyword evidence="2" id="KW-1185">Reference proteome</keyword>
<proteinExistence type="predicted"/>
<organism evidence="1 2">
    <name type="scientific">Dioscorea alata</name>
    <name type="common">Purple yam</name>
    <dbReference type="NCBI Taxonomy" id="55571"/>
    <lineage>
        <taxon>Eukaryota</taxon>
        <taxon>Viridiplantae</taxon>
        <taxon>Streptophyta</taxon>
        <taxon>Embryophyta</taxon>
        <taxon>Tracheophyta</taxon>
        <taxon>Spermatophyta</taxon>
        <taxon>Magnoliopsida</taxon>
        <taxon>Liliopsida</taxon>
        <taxon>Dioscoreales</taxon>
        <taxon>Dioscoreaceae</taxon>
        <taxon>Dioscorea</taxon>
    </lineage>
</organism>
<sequence>MDLLSAITGVIFDHAWDPIGRHIGYLISYKRNINKLERKFDELDDLRKDVQERVDTVRRKRLEEANNVVRTWLMNVDRMEEEVKKIKEKAAVISNKHFLHIGLHYKLGKEAVDQIKITDALLENGNKFGSTVSQKRPAPSTTDSLLYNKDYMIFDSRKSHVKKILEALKNEAVHSIGVWGMGGVGKTMLVKDVAKQAKEQSLFGEVVMVTVSQNIDLKRIQTVMAESLDLDLTEESVEVIAVKLADRLRGTEKKIMVILDDLWEPLHLSDVGIQLPEMATTCKVMITTKNKYVCERMSCQEIIELKTLSDEESWNLFKSRAGGAVESPTIRKLAQKVARECAGLPLALVVLGTALKDKSSKIWEAVLMRLKRSKEVDLPGVSKQVIQSIKLSFDFLESEAAKSCFLHCCLYPEDWDIQKGELMHMMVGGGLLADVETLNEAQSRVDLLLDQLKACGLLLQSEDEGDVKMHDVVRDVAIQIGAAADHAFYVRAGQGLKEWPRTVESEMQNCRHLLLMRNDIKDLPPDPMQYPKLEMLILGSNTRVLNLIGCHSLKDLSHINGLKRLEILILVYCPVSIVPKGVGWTQNLRFVSMGPSMDDYFSKEFPRFHKLEQLFMNKFEGSFRELIISLRYLTHLFIFKVVDLDDPLSHELGSPSSWFDRLVKFRLSFLEKPLLWPFPMDSKERELQLMGTKPLTVWAKRLLEKTQQLILIKFQETELISINNDIPPLVFSSLEYLTIRKWPKLTKLLDDELSLHEDVPLNQLKGMYINNCPGLTNLIPSSLCQRSMQKLENLVIDDCPMMLELFPCDQGAHNITELLLGLWTLDLNSLQSLQNVLQPFQCLPNLRSLNIYTCGVRYVVSSEMETTAILADPFPALEILHIADCQEMSEMISPPASLQAPCFFQGLRYLKIEACPRLTHLFSYKQAISVQHLRRLYIRDCAALGAVVISTKNKEEASSSTHVTNHESYNSPFPNLRDLTLVDLPQLTAFHHPTALPVEWLHLIDYTILECPKLQEPLEERIRSLRARMEKKKAGSVRGEEDEEEEEEAGGMQQLEEIHVEDCAALERIAVSDEEEEKDDDECLFPVLKKLLLISLPKLTALMTQMVALE</sequence>
<dbReference type="EMBL" id="CM037026">
    <property type="protein sequence ID" value="KAH7660245.1"/>
    <property type="molecule type" value="Genomic_DNA"/>
</dbReference>